<evidence type="ECO:0000313" key="2">
    <source>
        <dbReference type="EMBL" id="MDT0277403.1"/>
    </source>
</evidence>
<comment type="caution">
    <text evidence="2">The sequence shown here is derived from an EMBL/GenBank/DDBJ whole genome shotgun (WGS) entry which is preliminary data.</text>
</comment>
<evidence type="ECO:0000313" key="3">
    <source>
        <dbReference type="Proteomes" id="UP001183222"/>
    </source>
</evidence>
<name>A0ABU2KB57_9ACTN</name>
<proteinExistence type="predicted"/>
<dbReference type="EMBL" id="JAVREI010000013">
    <property type="protein sequence ID" value="MDT0277403.1"/>
    <property type="molecule type" value="Genomic_DNA"/>
</dbReference>
<organism evidence="2 3">
    <name type="scientific">Blastococcus goldschmidtiae</name>
    <dbReference type="NCBI Taxonomy" id="3075546"/>
    <lineage>
        <taxon>Bacteria</taxon>
        <taxon>Bacillati</taxon>
        <taxon>Actinomycetota</taxon>
        <taxon>Actinomycetes</taxon>
        <taxon>Geodermatophilales</taxon>
        <taxon>Geodermatophilaceae</taxon>
        <taxon>Blastococcus</taxon>
    </lineage>
</organism>
<sequence>MTTVIIGTGQGRNAWGASPISTSQRGAAPRALRTPGFACLLLCFAAAGVLAAPPAAAIDDVTHPDARVTHAPSCRPGGLVVEVVAGTLPYAVRLVTTRAPGAEAEARLRPGEAVVLRTGGVAPGETIDARLEYAAGDGSGTRFADELADHTYTRPTLEECSAATAPQPSGPHVPGPAPTTPGAPSPTPPRPAPSAPSPSGTPSPSERPSTPPPSPRPPAPSAVQPQSRTPVPAGGTVRFRVEGYAPGERVTLALPGRGRVLGTARAAADGSVSAEVRIPAGVPSGPVALYVVGGDSDAVAAVPLEVAAAVSDPAPQEASALPLVVAAGALAATGTGLVSMTARRRPGR</sequence>
<reference evidence="3" key="1">
    <citation type="submission" date="2023-07" db="EMBL/GenBank/DDBJ databases">
        <title>30 novel species of actinomycetes from the DSMZ collection.</title>
        <authorList>
            <person name="Nouioui I."/>
        </authorList>
    </citation>
    <scope>NUCLEOTIDE SEQUENCE [LARGE SCALE GENOMIC DNA]</scope>
    <source>
        <strain evidence="3">DSM 46792</strain>
    </source>
</reference>
<feature type="compositionally biased region" description="Pro residues" evidence="1">
    <location>
        <begin position="168"/>
        <end position="201"/>
    </location>
</feature>
<accession>A0ABU2KB57</accession>
<dbReference type="Proteomes" id="UP001183222">
    <property type="component" value="Unassembled WGS sequence"/>
</dbReference>
<feature type="compositionally biased region" description="Pro residues" evidence="1">
    <location>
        <begin position="209"/>
        <end position="220"/>
    </location>
</feature>
<feature type="region of interest" description="Disordered" evidence="1">
    <location>
        <begin position="159"/>
        <end position="237"/>
    </location>
</feature>
<protein>
    <submittedName>
        <fullName evidence="2">Uncharacterized protein</fullName>
    </submittedName>
</protein>
<dbReference type="RefSeq" id="WP_311346213.1">
    <property type="nucleotide sequence ID" value="NZ_JAVREI010000013.1"/>
</dbReference>
<gene>
    <name evidence="2" type="ORF">RM425_15990</name>
</gene>
<keyword evidence="3" id="KW-1185">Reference proteome</keyword>
<evidence type="ECO:0000256" key="1">
    <source>
        <dbReference type="SAM" id="MobiDB-lite"/>
    </source>
</evidence>